<evidence type="ECO:0000313" key="2">
    <source>
        <dbReference type="Proteomes" id="UP000298602"/>
    </source>
</evidence>
<dbReference type="Pfam" id="PF12646">
    <property type="entry name" value="DUF3783"/>
    <property type="match status" value="1"/>
</dbReference>
<organism evidence="1 2">
    <name type="scientific">Desulfoglaeba alkanexedens ALDC</name>
    <dbReference type="NCBI Taxonomy" id="980445"/>
    <lineage>
        <taxon>Bacteria</taxon>
        <taxon>Pseudomonadati</taxon>
        <taxon>Thermodesulfobacteriota</taxon>
        <taxon>Syntrophobacteria</taxon>
        <taxon>Syntrophobacterales</taxon>
        <taxon>Syntrophobacteraceae</taxon>
        <taxon>Desulfoglaeba</taxon>
    </lineage>
</organism>
<proteinExistence type="predicted"/>
<evidence type="ECO:0000313" key="1">
    <source>
        <dbReference type="EMBL" id="QCQ21318.1"/>
    </source>
</evidence>
<dbReference type="AlphaFoldDB" id="A0A4P8L0L1"/>
<reference evidence="1 2" key="1">
    <citation type="submission" date="2019-05" db="EMBL/GenBank/DDBJ databases">
        <title>The Complete Genome Sequence of the n-alkane-degrading Desulfoglaeba alkanexedens ALDC reveals multiple alkylsuccinate synthase gene clusters.</title>
        <authorList>
            <person name="Callaghan A.V."/>
            <person name="Davidova I.A."/>
            <person name="Duncan K.E."/>
            <person name="Morris B."/>
            <person name="McInerney M.J."/>
        </authorList>
    </citation>
    <scope>NUCLEOTIDE SEQUENCE [LARGE SCALE GENOMIC DNA]</scope>
    <source>
        <strain evidence="1 2">ALDC</strain>
    </source>
</reference>
<dbReference type="KEGG" id="dax:FDQ92_03450"/>
<accession>A0A4P8L0L1</accession>
<sequence length="136" mass="15616">MEAFMDDSPRLLVWNYTIEEKAALDEFLRQIEAPPAVSIPARRGHLPLKDIIHTDRTATDDFHSDEKVLLFYNIPQKGVYFLIQAFKNANLPRPIYAVVTEHSINWPFSELVEHLVEERNAVEAARRDAAAERSDA</sequence>
<protein>
    <submittedName>
        <fullName evidence="1">DUF3783 domain-containing protein</fullName>
    </submittedName>
</protein>
<dbReference type="Proteomes" id="UP000298602">
    <property type="component" value="Chromosome"/>
</dbReference>
<reference evidence="1 2" key="2">
    <citation type="submission" date="2019-05" db="EMBL/GenBank/DDBJ databases">
        <authorList>
            <person name="Suflita J.M."/>
            <person name="Marks C.R."/>
        </authorList>
    </citation>
    <scope>NUCLEOTIDE SEQUENCE [LARGE SCALE GENOMIC DNA]</scope>
    <source>
        <strain evidence="1 2">ALDC</strain>
    </source>
</reference>
<dbReference type="EMBL" id="CP040098">
    <property type="protein sequence ID" value="QCQ21318.1"/>
    <property type="molecule type" value="Genomic_DNA"/>
</dbReference>
<keyword evidence="2" id="KW-1185">Reference proteome</keyword>
<dbReference type="InterPro" id="IPR016621">
    <property type="entry name" value="UCP014543"/>
</dbReference>
<name>A0A4P8L0L1_9BACT</name>
<dbReference type="OrthoDB" id="2053609at2"/>
<gene>
    <name evidence="1" type="ORF">FDQ92_03450</name>
</gene>